<dbReference type="PROSITE" id="PS51257">
    <property type="entry name" value="PROKAR_LIPOPROTEIN"/>
    <property type="match status" value="1"/>
</dbReference>
<reference evidence="2 3" key="1">
    <citation type="submission" date="2019-01" db="EMBL/GenBank/DDBJ databases">
        <title>Nocardioides guangzhouensis sp. nov., an actinobacterium isolated from soil.</title>
        <authorList>
            <person name="Fu Y."/>
            <person name="Cai Y."/>
            <person name="Lin Z."/>
            <person name="Chen P."/>
        </authorList>
    </citation>
    <scope>NUCLEOTIDE SEQUENCE [LARGE SCALE GENOMIC DNA]</scope>
    <source>
        <strain evidence="2 3">130</strain>
    </source>
</reference>
<dbReference type="AlphaFoldDB" id="A0A4Q4Z326"/>
<proteinExistence type="predicted"/>
<dbReference type="Proteomes" id="UP000295198">
    <property type="component" value="Unassembled WGS sequence"/>
</dbReference>
<evidence type="ECO:0000256" key="1">
    <source>
        <dbReference type="SAM" id="SignalP"/>
    </source>
</evidence>
<keyword evidence="3" id="KW-1185">Reference proteome</keyword>
<comment type="caution">
    <text evidence="2">The sequence shown here is derived from an EMBL/GenBank/DDBJ whole genome shotgun (WGS) entry which is preliminary data.</text>
</comment>
<dbReference type="EMBL" id="SDKM01000055">
    <property type="protein sequence ID" value="RYP82057.1"/>
    <property type="molecule type" value="Genomic_DNA"/>
</dbReference>
<evidence type="ECO:0008006" key="4">
    <source>
        <dbReference type="Google" id="ProtNLM"/>
    </source>
</evidence>
<name>A0A4Q4Z326_9ACTN</name>
<dbReference type="RefSeq" id="WP_134720761.1">
    <property type="nucleotide sequence ID" value="NZ_SDKM01000055.1"/>
</dbReference>
<gene>
    <name evidence="2" type="ORF">EKO23_22670</name>
</gene>
<keyword evidence="1" id="KW-0732">Signal</keyword>
<evidence type="ECO:0000313" key="2">
    <source>
        <dbReference type="EMBL" id="RYP82057.1"/>
    </source>
</evidence>
<evidence type="ECO:0000313" key="3">
    <source>
        <dbReference type="Proteomes" id="UP000295198"/>
    </source>
</evidence>
<feature type="chain" id="PRO_5020604397" description="Lipoprotein" evidence="1">
    <location>
        <begin position="24"/>
        <end position="186"/>
    </location>
</feature>
<feature type="signal peptide" evidence="1">
    <location>
        <begin position="1"/>
        <end position="23"/>
    </location>
</feature>
<organism evidence="2 3">
    <name type="scientific">Nocardioides guangzhouensis</name>
    <dbReference type="NCBI Taxonomy" id="2497878"/>
    <lineage>
        <taxon>Bacteria</taxon>
        <taxon>Bacillati</taxon>
        <taxon>Actinomycetota</taxon>
        <taxon>Actinomycetes</taxon>
        <taxon>Propionibacteriales</taxon>
        <taxon>Nocardioidaceae</taxon>
        <taxon>Nocardioides</taxon>
    </lineage>
</organism>
<sequence>MPASTRLAAVVVAAIAVGTTALAGCSDLSDDEQRAADNLAPALVQPQGGEAERDASGCVAETWVGEVGTDALVAEQLLARNLDVRREKVRALLSGDRTTSREVARGLASARLDCADFDAISLDQERDHPKASAKDLDDYADCLKGLDTDEWRASLVAFYAGTKPIGTGGFRQDLAACTRILTATDR</sequence>
<protein>
    <recommendedName>
        <fullName evidence="4">Lipoprotein</fullName>
    </recommendedName>
</protein>
<accession>A0A4Q4Z326</accession>